<proteinExistence type="predicted"/>
<dbReference type="GO" id="GO:0005886">
    <property type="term" value="C:plasma membrane"/>
    <property type="evidence" value="ECO:0007669"/>
    <property type="project" value="UniProtKB-SubCell"/>
</dbReference>
<dbReference type="AlphaFoldDB" id="A0A179C2B2"/>
<feature type="region of interest" description="Disordered" evidence="6">
    <location>
        <begin position="41"/>
        <end position="89"/>
    </location>
</feature>
<feature type="compositionally biased region" description="Low complexity" evidence="6">
    <location>
        <begin position="54"/>
        <end position="80"/>
    </location>
</feature>
<evidence type="ECO:0000256" key="8">
    <source>
        <dbReference type="SAM" id="SignalP"/>
    </source>
</evidence>
<dbReference type="Gene3D" id="2.60.120.260">
    <property type="entry name" value="Galactose-binding domain-like"/>
    <property type="match status" value="2"/>
</dbReference>
<dbReference type="EMBL" id="LVKI01000061">
    <property type="protein sequence ID" value="OAQ05970.1"/>
    <property type="molecule type" value="Genomic_DNA"/>
</dbReference>
<keyword evidence="4 7" id="KW-1133">Transmembrane helix</keyword>
<accession>A0A179C2B2</accession>
<protein>
    <recommendedName>
        <fullName evidence="11">Cellulose synthase</fullName>
    </recommendedName>
</protein>
<feature type="chain" id="PRO_5039300370" description="Cellulose synthase" evidence="8">
    <location>
        <begin position="24"/>
        <end position="744"/>
    </location>
</feature>
<evidence type="ECO:0008006" key="11">
    <source>
        <dbReference type="Google" id="ProtNLM"/>
    </source>
</evidence>
<evidence type="ECO:0000256" key="5">
    <source>
        <dbReference type="ARBA" id="ARBA00023136"/>
    </source>
</evidence>
<evidence type="ECO:0000256" key="3">
    <source>
        <dbReference type="ARBA" id="ARBA00022692"/>
    </source>
</evidence>
<feature type="signal peptide" evidence="8">
    <location>
        <begin position="1"/>
        <end position="23"/>
    </location>
</feature>
<evidence type="ECO:0000256" key="1">
    <source>
        <dbReference type="ARBA" id="ARBA00004162"/>
    </source>
</evidence>
<comment type="subcellular location">
    <subcellularLocation>
        <location evidence="1">Cell membrane</location>
        <topology evidence="1">Single-pass membrane protein</topology>
    </subcellularLocation>
</comment>
<evidence type="ECO:0000313" key="10">
    <source>
        <dbReference type="Proteomes" id="UP000078520"/>
    </source>
</evidence>
<dbReference type="PANTHER" id="PTHR39083">
    <property type="entry name" value="CYCLIC DI-GMP-BINDING PROTEIN"/>
    <property type="match status" value="1"/>
</dbReference>
<dbReference type="OrthoDB" id="2655838at2"/>
<sequence>MMKKIIRAAVVASSLILMTPAIAAAAPASNQQGLVNQQIEPAQAKDAQPQDKINNQPAQSANAASSSSSSQPNDQHSSNQGNGQGSQTYTQQFQNTNTTLSGKSVRSTTYFNKIDYWDVKKATFNLTYATTQLRNDQASNITVSLNGVKFYSFKPSNNDGQQTISIDLPLNLLQSSNVLTIQGQIIDQNQSGDPESTPANWLTIYNGSNVNFSYDIKQPDNQISAFYNHFTGNDTVSNHQSVILVPAKASNDELAAATYALTGISRVLTTNDVKVNIGSLADSAMNNQSYQIVIAKYDQLPQEYRKAINANDLQNGKAVLKFVNGKDKKVLVVTAKNTSSLIQAGKYISNEELMKQTTADSKTIDSDTEVFSSQMQNNGDYPLATDGTKLTGSGHQEQVFFINLPHHQNNSKGSYINLNFKYADNIDFKTSLVTVYVNGKPIGSKRLTAAKANGDHLKVNIPNNTNLSSACTVRVAFDLNMKNDHVNGQTPWAYIENDSNAYINSTDKTDLLFNNYPSCFIKDSTFNNIAVQLPRKMNQDYYQALSNIFNLIGCYAETNVGNITFHSGEITNSELANHNVIVLGTPKDTSLIRKWNSKLFFKFNKHFNRFVSNEKMSIESNYGKQIGVVQLLFNPENKDKTALVVSGATPKDVELASTQIDTQAHAGSLKGDAAVIDQNGQQFMYRFKKKVNNQQGPSIYKRIKSNPAFMTYMIIGSLTLILIAVIVFLFIRKNFRREEQVNHE</sequence>
<dbReference type="InterPro" id="IPR018513">
    <property type="entry name" value="Cell_synthase_bac"/>
</dbReference>
<keyword evidence="3 7" id="KW-0812">Transmembrane</keyword>
<dbReference type="Pfam" id="PF03170">
    <property type="entry name" value="BcsB"/>
    <property type="match status" value="1"/>
</dbReference>
<keyword evidence="2" id="KW-1003">Cell membrane</keyword>
<feature type="transmembrane region" description="Helical" evidence="7">
    <location>
        <begin position="709"/>
        <end position="731"/>
    </location>
</feature>
<dbReference type="PANTHER" id="PTHR39083:SF1">
    <property type="entry name" value="CYCLIC DI-GMP-BINDING PROTEIN"/>
    <property type="match status" value="1"/>
</dbReference>
<comment type="caution">
    <text evidence="9">The sequence shown here is derived from an EMBL/GenBank/DDBJ whole genome shotgun (WGS) entry which is preliminary data.</text>
</comment>
<keyword evidence="8" id="KW-0732">Signal</keyword>
<keyword evidence="5 7" id="KW-0472">Membrane</keyword>
<evidence type="ECO:0000256" key="7">
    <source>
        <dbReference type="SAM" id="Phobius"/>
    </source>
</evidence>
<name>A0A179C2B2_9LACO</name>
<dbReference type="RefSeq" id="WP_081255760.1">
    <property type="nucleotide sequence ID" value="NZ_LVKC01000030.1"/>
</dbReference>
<evidence type="ECO:0000256" key="6">
    <source>
        <dbReference type="SAM" id="MobiDB-lite"/>
    </source>
</evidence>
<dbReference type="Proteomes" id="UP000078520">
    <property type="component" value="Unassembled WGS sequence"/>
</dbReference>
<dbReference type="GO" id="GO:0006011">
    <property type="term" value="P:UDP-alpha-D-glucose metabolic process"/>
    <property type="evidence" value="ECO:0007669"/>
    <property type="project" value="InterPro"/>
</dbReference>
<evidence type="ECO:0000313" key="9">
    <source>
        <dbReference type="EMBL" id="OAQ05970.1"/>
    </source>
</evidence>
<gene>
    <name evidence="9" type="ORF">A3O14_01090</name>
</gene>
<organism evidence="9 10">
    <name type="scientific">Ligilactobacillus aviarius</name>
    <dbReference type="NCBI Taxonomy" id="1606"/>
    <lineage>
        <taxon>Bacteria</taxon>
        <taxon>Bacillati</taxon>
        <taxon>Bacillota</taxon>
        <taxon>Bacilli</taxon>
        <taxon>Lactobacillales</taxon>
        <taxon>Lactobacillaceae</taxon>
        <taxon>Ligilactobacillus</taxon>
    </lineage>
</organism>
<reference evidence="10" key="1">
    <citation type="submission" date="2016-03" db="EMBL/GenBank/DDBJ databases">
        <authorList>
            <person name="Johnson T.J."/>
            <person name="Youmans B."/>
            <person name="Case K."/>
            <person name="Noll S."/>
        </authorList>
    </citation>
    <scope>NUCLEOTIDE SEQUENCE [LARGE SCALE GENOMIC DNA]</scope>
    <source>
        <strain evidence="10">UMNLAv8</strain>
    </source>
</reference>
<evidence type="ECO:0000256" key="4">
    <source>
        <dbReference type="ARBA" id="ARBA00022989"/>
    </source>
</evidence>
<evidence type="ECO:0000256" key="2">
    <source>
        <dbReference type="ARBA" id="ARBA00022475"/>
    </source>
</evidence>